<reference evidence="2" key="1">
    <citation type="submission" date="2021-01" db="EMBL/GenBank/DDBJ databases">
        <title>Whole genome shotgun sequence of Virgisporangium aliadipatigenens NBRC 105644.</title>
        <authorList>
            <person name="Komaki H."/>
            <person name="Tamura T."/>
        </authorList>
    </citation>
    <scope>NUCLEOTIDE SEQUENCE</scope>
    <source>
        <strain evidence="2">NBRC 105644</strain>
    </source>
</reference>
<dbReference type="GO" id="GO:0016836">
    <property type="term" value="F:hydro-lyase activity"/>
    <property type="evidence" value="ECO:0007669"/>
    <property type="project" value="UniProtKB-ARBA"/>
</dbReference>
<dbReference type="AlphaFoldDB" id="A0A8J4DWK6"/>
<organism evidence="2 3">
    <name type="scientific">Virgisporangium aliadipatigenens</name>
    <dbReference type="NCBI Taxonomy" id="741659"/>
    <lineage>
        <taxon>Bacteria</taxon>
        <taxon>Bacillati</taxon>
        <taxon>Actinomycetota</taxon>
        <taxon>Actinomycetes</taxon>
        <taxon>Micromonosporales</taxon>
        <taxon>Micromonosporaceae</taxon>
        <taxon>Virgisporangium</taxon>
    </lineage>
</organism>
<dbReference type="Gene3D" id="3.40.50.11890">
    <property type="match status" value="1"/>
</dbReference>
<dbReference type="Proteomes" id="UP000619260">
    <property type="component" value="Unassembled WGS sequence"/>
</dbReference>
<dbReference type="Pfam" id="PF06050">
    <property type="entry name" value="HGD-D"/>
    <property type="match status" value="1"/>
</dbReference>
<dbReference type="InterPro" id="IPR010327">
    <property type="entry name" value="FldB/FldC_alpha/beta"/>
</dbReference>
<dbReference type="Gene3D" id="3.40.50.11900">
    <property type="match status" value="1"/>
</dbReference>
<accession>A0A8J4DWK6</accession>
<dbReference type="EMBL" id="BOPF01000045">
    <property type="protein sequence ID" value="GIJ51207.1"/>
    <property type="molecule type" value="Genomic_DNA"/>
</dbReference>
<evidence type="ECO:0000313" key="3">
    <source>
        <dbReference type="Proteomes" id="UP000619260"/>
    </source>
</evidence>
<dbReference type="RefSeq" id="WP_203904619.1">
    <property type="nucleotide sequence ID" value="NZ_BOPF01000045.1"/>
</dbReference>
<dbReference type="PANTHER" id="PTHR30548:SF2">
    <property type="entry name" value="2-HYDROXYACYL-COA DEHYDRATASE,D-COMPONENT"/>
    <property type="match status" value="1"/>
</dbReference>
<name>A0A8J4DWK6_9ACTN</name>
<evidence type="ECO:0000256" key="1">
    <source>
        <dbReference type="ARBA" id="ARBA00005806"/>
    </source>
</evidence>
<protein>
    <recommendedName>
        <fullName evidence="4">2-hydroxyacyl-CoA dehydratase</fullName>
    </recommendedName>
</protein>
<gene>
    <name evidence="2" type="ORF">Val02_80930</name>
</gene>
<dbReference type="Gene3D" id="1.20.1270.370">
    <property type="match status" value="1"/>
</dbReference>
<comment type="caution">
    <text evidence="2">The sequence shown here is derived from an EMBL/GenBank/DDBJ whole genome shotgun (WGS) entry which is preliminary data.</text>
</comment>
<keyword evidence="3" id="KW-1185">Reference proteome</keyword>
<evidence type="ECO:0008006" key="4">
    <source>
        <dbReference type="Google" id="ProtNLM"/>
    </source>
</evidence>
<sequence length="334" mass="37011">MRALLSVYEARYPREAEFVVGYVGADVPVELITAAGALPVRLAGDPDGDLSAGDTYLGRGLDPMARSVLARLLAGDYGRLDKLVVSRDCEASLRLFYAVRELRRIEPAFGLPEVYLVDVLHLPHRTTTAYNLARLEQFRQRLRDWTGRPVSDADLAAAIASHDEQRALLSSLAAARREGRIAGSDWLAVVGAGTVLPVAAHLSLLRELSTVDLPEHAGKRVFLTGSSHDTPHVYRALESAGHLIVGEDHDWGDLWYRRRVDGHTLLALAERYQYNGPTAQRSTVDERRALIAEGMRHAELLIGYARRGDEAPPWDFAGHEGLFYERQDYGRIAL</sequence>
<proteinExistence type="inferred from homology"/>
<evidence type="ECO:0000313" key="2">
    <source>
        <dbReference type="EMBL" id="GIJ51207.1"/>
    </source>
</evidence>
<dbReference type="PANTHER" id="PTHR30548">
    <property type="entry name" value="2-HYDROXYGLUTARYL-COA DEHYDRATASE, D-COMPONENT-RELATED"/>
    <property type="match status" value="1"/>
</dbReference>
<comment type="similarity">
    <text evidence="1">Belongs to the FldB/FldC dehydratase alpha/beta subunit family.</text>
</comment>